<proteinExistence type="predicted"/>
<feature type="domain" description="BEACH" evidence="6">
    <location>
        <begin position="344"/>
        <end position="612"/>
    </location>
</feature>
<dbReference type="FunFam" id="1.10.1540.10:FF:000003">
    <property type="entry name" value="WD repeat-containing protein 81 isoform X1"/>
    <property type="match status" value="1"/>
</dbReference>
<keyword evidence="3" id="KW-0677">Repeat</keyword>
<dbReference type="InterPro" id="IPR015943">
    <property type="entry name" value="WD40/YVTN_repeat-like_dom_sf"/>
</dbReference>
<dbReference type="Gene3D" id="2.130.10.10">
    <property type="entry name" value="YVTN repeat-like/Quinoprotein amine dehydrogenase"/>
    <property type="match status" value="2"/>
</dbReference>
<evidence type="ECO:0000256" key="4">
    <source>
        <dbReference type="PROSITE-ProRule" id="PRU00221"/>
    </source>
</evidence>
<dbReference type="EMBL" id="RCHS01001144">
    <property type="protein sequence ID" value="RMX54994.1"/>
    <property type="molecule type" value="Genomic_DNA"/>
</dbReference>
<dbReference type="PROSITE" id="PS50197">
    <property type="entry name" value="BEACH"/>
    <property type="match status" value="1"/>
</dbReference>
<dbReference type="InterPro" id="IPR011009">
    <property type="entry name" value="Kinase-like_dom_sf"/>
</dbReference>
<gene>
    <name evidence="7" type="ORF">pdam_00016174</name>
</gene>
<dbReference type="PROSITE" id="PS50082">
    <property type="entry name" value="WD_REPEATS_2"/>
    <property type="match status" value="1"/>
</dbReference>
<comment type="subcellular location">
    <subcellularLocation>
        <location evidence="1">Cytoplasmic vesicle</location>
        <location evidence="1">Autophagosome</location>
    </subcellularLocation>
</comment>
<dbReference type="InterPro" id="IPR036372">
    <property type="entry name" value="BEACH_dom_sf"/>
</dbReference>
<evidence type="ECO:0000313" key="7">
    <source>
        <dbReference type="EMBL" id="RMX54994.1"/>
    </source>
</evidence>
<protein>
    <recommendedName>
        <fullName evidence="6">BEACH domain-containing protein</fullName>
    </recommendedName>
</protein>
<dbReference type="SMART" id="SM01026">
    <property type="entry name" value="Beach"/>
    <property type="match status" value="1"/>
</dbReference>
<feature type="compositionally biased region" description="Polar residues" evidence="5">
    <location>
        <begin position="1342"/>
        <end position="1351"/>
    </location>
</feature>
<accession>A0A3M6UN80</accession>
<dbReference type="InterPro" id="IPR001680">
    <property type="entry name" value="WD40_rpt"/>
</dbReference>
<keyword evidence="8" id="KW-1185">Reference proteome</keyword>
<organism evidence="7 8">
    <name type="scientific">Pocillopora damicornis</name>
    <name type="common">Cauliflower coral</name>
    <name type="synonym">Millepora damicornis</name>
    <dbReference type="NCBI Taxonomy" id="46731"/>
    <lineage>
        <taxon>Eukaryota</taxon>
        <taxon>Metazoa</taxon>
        <taxon>Cnidaria</taxon>
        <taxon>Anthozoa</taxon>
        <taxon>Hexacorallia</taxon>
        <taxon>Scleractinia</taxon>
        <taxon>Astrocoeniina</taxon>
        <taxon>Pocilloporidae</taxon>
        <taxon>Pocillopora</taxon>
    </lineage>
</organism>
<name>A0A3M6UN80_POCDA</name>
<dbReference type="SUPFAM" id="SSF50978">
    <property type="entry name" value="WD40 repeat-like"/>
    <property type="match status" value="1"/>
</dbReference>
<feature type="compositionally biased region" description="Basic and acidic residues" evidence="5">
    <location>
        <begin position="1284"/>
        <end position="1305"/>
    </location>
</feature>
<feature type="repeat" description="WD" evidence="4">
    <location>
        <begin position="1825"/>
        <end position="1860"/>
    </location>
</feature>
<dbReference type="OMA" id="AYEQFTP"/>
<dbReference type="STRING" id="46731.A0A3M6UN80"/>
<dbReference type="SMART" id="SM00320">
    <property type="entry name" value="WD40"/>
    <property type="match status" value="6"/>
</dbReference>
<dbReference type="InterPro" id="IPR036322">
    <property type="entry name" value="WD40_repeat_dom_sf"/>
</dbReference>
<dbReference type="Pfam" id="PF00400">
    <property type="entry name" value="WD40"/>
    <property type="match status" value="1"/>
</dbReference>
<dbReference type="PANTHER" id="PTHR46866">
    <property type="entry name" value="GH12955P"/>
    <property type="match status" value="1"/>
</dbReference>
<sequence>MEKSLISVEVCRLIEEELGIDRSRIRPCFDQSRSRVSCLVHDGWLQRYICGLSSYEESGKVSPWSPYEHQLILQPSHPEPAAPWNRISIYVIKKPVRRELLRKSFPQALGSGVDNEGKCTVLSYAELVQCVGVHNLRYSWESSLDSYPLAAQCVQPTQAKKESDKNVVDEMLLQAYGLCSRKLFPDTESVEQSNFSSTAERDAFDDFKEESEGSSLSLTMRQNVVPFICALEGQSAYFLIEPYFQHSLHNMVTFSPSVLSGSNTRPLFMIYELLHALHWYHSHGIAHGALNLHGIKVNKGLWIYLESPDFFHGCQPDFDASEVDGVAGDNVSTARQSDVSRSMILNYTADDLPRLVELWVHGKISNYDYLMALNFLVGRRLGDPNYHPVFPWVTDFSVRDGGYRDLKKSKFRLNKGDRQLDVTYKAALLDNSQDGAPPHHVSDVLSDITYHVYLARRTPKSVLCDHVRTNWVPNEYPPSMERLYHWTPDECIPQFFSDANIFESVHEDLSDLELPSWTRSAEEFICWHRSVLESDTVSANLHHWIDLTFGFKLAGRAAVKAKNVYLHLIDKHQTLSNHGVVQLFTEPHPERAQPCFPHTNTLFLGRRDHEILDGRIIRNFTHSDLDIMADKSSALEESVMSVDSSTESDFILGHQPRVSTEGKEHNSKLVLAQVKESINEDDVPKGAQFEPIPVPTNYNPLEMLERFEALENFKNQFGPRGETSLGNHEIKSDVSANFSKLVQADMVSLGCAIVEMLLPSKVQLATCGLTGKLRKEAIIQLCQSNDKLLPRYARAAVHALLTEGDKDSHDALLPRLTADLLLQPHLGLFPFPSYFSALHDFLAAFYHTGRKIEPSTYKSKLQDSLVFLRGEAGYTVEQVDIAASFLPDLLSIVDDEGIKLLLYHLEPLFTCLETRLHACTQLFDMLAQALGPKNSIKSFLKCLVSLFDSHALDVYEVITKQTFLSQIIVRFGLDGFLKHVISFVVDAVSFNSKMESKADKIDRISVHSSEDATSGIVCTEMEYSAKGVPLDIDDLDLPGDFLREGSEDQDVPIGSFSMGIEEFETEGKFAITHQNLGQARGGEGKDEVEQVTLLPRGIIDDEVEARLFQGHISDDEDNAGDDEPTNRGHVSKIVSIERICDFSDCTVLDSGAMEVEDRSLTTATDADQVSACGDDNAKGRELEGVIANACEASEREKNFKPLDSLKVDVKKNVDKAQVQKSEASNTNCVEVPEELTGESGIATGTNNRTVPYITTQFSSSDKGDNVTEERNEGCTLGSPLDGVTDEKNRELQETERTDNGNKTTDDILENLSFPEGDPASEEEDAASSEDDSRDNEVDPEDNVTNKSKQSTYEINTFYNDTNYPSKPVQYGKKVLKQHDELTPGTISTIAAESIVWLAPRLGPVLTSKYIANQLLTMLPHCYIGYVGTNDDDDDLKTVSDSNAKWVLFCLSNFCTLYGEAFLLNQYLPYINKTIRGVQTKVTQRGEAALAGVLSLLKYCIPYLSRDTLASNTESQLMTGIFQPVIRILSSYTLTFPGGFSARQAICRSYIDVLTVVCLKLEREFARDYMTAPLQQFFSCFELERMRTIKMNEKKEGSSPLTYETSFNDALELERAPEEKEEKHISAVLENVDGKPTEGYLYNSPVYEELCQTFNPAIAHHAFVPLCGIMGSKYMETSLHNHDLIWNLCCSYDAQLSHPTCEDNRASEDEEDEEENENHRVNIGTSELDSETVDGSRGVDNSPEEQSQDKKESKKREKVKKMPKPPMWFIGKRLSKTKDVPTSLPSSSSSDQYLRGSWLTQWENQLSLKGKEGNKFNLQQVKLQTFTGHNGPARSVYVQDSEHCFLSASKDKTVKLWSLSNHGDGTAQSASSWTYARHTRPVFHVNMVESVRQGVSCDGSLHLWDAVSDRCLWVYDYPRNNPIVAITTLPAPSKCVVAAMAEGTARFLDVRQHKFVTEWKITTSSVPGTVRDVCCSPDGRWIAFGFSTGLASVLDIRGGLLRSQRRAHTGDIFQVKAFSSSSFITSSVDSGLSLWKDDGFRLKTLKGPSDPIPSLLVWGDQLISATVGGRISVHSLQEDHSEDPYISYKLSSDVFRGNITCLGYLPLNRLLLIGNDTGNIVLCS</sequence>
<evidence type="ECO:0000256" key="5">
    <source>
        <dbReference type="SAM" id="MobiDB-lite"/>
    </source>
</evidence>
<dbReference type="OrthoDB" id="29306at2759"/>
<dbReference type="PROSITE" id="PS50294">
    <property type="entry name" value="WD_REPEATS_REGION"/>
    <property type="match status" value="1"/>
</dbReference>
<dbReference type="Gene3D" id="1.10.1540.10">
    <property type="entry name" value="BEACH domain"/>
    <property type="match status" value="1"/>
</dbReference>
<feature type="region of interest" description="Disordered" evidence="5">
    <location>
        <begin position="1255"/>
        <end position="1351"/>
    </location>
</feature>
<dbReference type="SUPFAM" id="SSF81837">
    <property type="entry name" value="BEACH domain"/>
    <property type="match status" value="1"/>
</dbReference>
<evidence type="ECO:0000313" key="8">
    <source>
        <dbReference type="Proteomes" id="UP000275408"/>
    </source>
</evidence>
<evidence type="ECO:0000259" key="6">
    <source>
        <dbReference type="PROSITE" id="PS50197"/>
    </source>
</evidence>
<keyword evidence="2 4" id="KW-0853">WD repeat</keyword>
<dbReference type="PANTHER" id="PTHR46866:SF1">
    <property type="entry name" value="GH12955P"/>
    <property type="match status" value="1"/>
</dbReference>
<comment type="caution">
    <text evidence="7">The sequence shown here is derived from an EMBL/GenBank/DDBJ whole genome shotgun (WGS) entry which is preliminary data.</text>
</comment>
<dbReference type="CDD" id="cd06071">
    <property type="entry name" value="Beach"/>
    <property type="match status" value="1"/>
</dbReference>
<feature type="region of interest" description="Disordered" evidence="5">
    <location>
        <begin position="1699"/>
        <end position="1764"/>
    </location>
</feature>
<reference evidence="7 8" key="1">
    <citation type="journal article" date="2018" name="Sci. Rep.">
        <title>Comparative analysis of the Pocillopora damicornis genome highlights role of immune system in coral evolution.</title>
        <authorList>
            <person name="Cunning R."/>
            <person name="Bay R.A."/>
            <person name="Gillette P."/>
            <person name="Baker A.C."/>
            <person name="Traylor-Knowles N."/>
        </authorList>
    </citation>
    <scope>NUCLEOTIDE SEQUENCE [LARGE SCALE GENOMIC DNA]</scope>
    <source>
        <strain evidence="7">RSMAS</strain>
        <tissue evidence="7">Whole animal</tissue>
    </source>
</reference>
<dbReference type="GO" id="GO:0005776">
    <property type="term" value="C:autophagosome"/>
    <property type="evidence" value="ECO:0007669"/>
    <property type="project" value="UniProtKB-SubCell"/>
</dbReference>
<feature type="compositionally biased region" description="Basic and acidic residues" evidence="5">
    <location>
        <begin position="1261"/>
        <end position="1272"/>
    </location>
</feature>
<evidence type="ECO:0000256" key="2">
    <source>
        <dbReference type="ARBA" id="ARBA00022574"/>
    </source>
</evidence>
<dbReference type="InterPro" id="IPR000409">
    <property type="entry name" value="BEACH_dom"/>
</dbReference>
<evidence type="ECO:0000256" key="3">
    <source>
        <dbReference type="ARBA" id="ARBA00022737"/>
    </source>
</evidence>
<feature type="compositionally biased region" description="Acidic residues" evidence="5">
    <location>
        <begin position="1318"/>
        <end position="1341"/>
    </location>
</feature>
<dbReference type="Proteomes" id="UP000275408">
    <property type="component" value="Unassembled WGS sequence"/>
</dbReference>
<dbReference type="Pfam" id="PF02138">
    <property type="entry name" value="Beach"/>
    <property type="match status" value="1"/>
</dbReference>
<evidence type="ECO:0000256" key="1">
    <source>
        <dbReference type="ARBA" id="ARBA00004419"/>
    </source>
</evidence>
<dbReference type="SUPFAM" id="SSF56112">
    <property type="entry name" value="Protein kinase-like (PK-like)"/>
    <property type="match status" value="1"/>
</dbReference>